<sequence>MAAAAEISAMLNHLAASAERDPPARRLRSPTARPGLEALAGALAAGPPTDPAAARAVLSAARAVVSAVLPTSGELLRSRLSRLGWSPMGHECSRCCIIAGCDLVFL</sequence>
<dbReference type="Proteomes" id="UP000004995">
    <property type="component" value="Unassembled WGS sequence"/>
</dbReference>
<organism evidence="1 2">
    <name type="scientific">Setaria italica</name>
    <name type="common">Foxtail millet</name>
    <name type="synonym">Panicum italicum</name>
    <dbReference type="NCBI Taxonomy" id="4555"/>
    <lineage>
        <taxon>Eukaryota</taxon>
        <taxon>Viridiplantae</taxon>
        <taxon>Streptophyta</taxon>
        <taxon>Embryophyta</taxon>
        <taxon>Tracheophyta</taxon>
        <taxon>Spermatophyta</taxon>
        <taxon>Magnoliopsida</taxon>
        <taxon>Liliopsida</taxon>
        <taxon>Poales</taxon>
        <taxon>Poaceae</taxon>
        <taxon>PACMAD clade</taxon>
        <taxon>Panicoideae</taxon>
        <taxon>Panicodae</taxon>
        <taxon>Paniceae</taxon>
        <taxon>Cenchrinae</taxon>
        <taxon>Setaria</taxon>
    </lineage>
</organism>
<proteinExistence type="predicted"/>
<dbReference type="STRING" id="4555.K3ZYB1"/>
<name>K3ZYB1_SETIT</name>
<reference evidence="1" key="2">
    <citation type="submission" date="2018-08" db="UniProtKB">
        <authorList>
            <consortium name="EnsemblPlants"/>
        </authorList>
    </citation>
    <scope>IDENTIFICATION</scope>
    <source>
        <strain evidence="1">Yugu1</strain>
    </source>
</reference>
<dbReference type="AlphaFoldDB" id="K3ZYB1"/>
<dbReference type="OMA" id="RCCIIAG"/>
<accession>K3ZYB1</accession>
<dbReference type="EnsemblPlants" id="KQL23881">
    <property type="protein sequence ID" value="KQL23881"/>
    <property type="gene ID" value="SETIT_031593mg"/>
</dbReference>
<protein>
    <submittedName>
        <fullName evidence="1">Uncharacterized protein</fullName>
    </submittedName>
</protein>
<dbReference type="eggNOG" id="ENOG502R5HB">
    <property type="taxonomic scope" value="Eukaryota"/>
</dbReference>
<dbReference type="HOGENOM" id="CLU_2227861_0_0_1"/>
<dbReference type="Gramene" id="KQL23881">
    <property type="protein sequence ID" value="KQL23881"/>
    <property type="gene ID" value="SETIT_031593mg"/>
</dbReference>
<keyword evidence="2" id="KW-1185">Reference proteome</keyword>
<reference evidence="2" key="1">
    <citation type="journal article" date="2012" name="Nat. Biotechnol.">
        <title>Reference genome sequence of the model plant Setaria.</title>
        <authorList>
            <person name="Bennetzen J.L."/>
            <person name="Schmutz J."/>
            <person name="Wang H."/>
            <person name="Percifield R."/>
            <person name="Hawkins J."/>
            <person name="Pontaroli A.C."/>
            <person name="Estep M."/>
            <person name="Feng L."/>
            <person name="Vaughn J.N."/>
            <person name="Grimwood J."/>
            <person name="Jenkins J."/>
            <person name="Barry K."/>
            <person name="Lindquist E."/>
            <person name="Hellsten U."/>
            <person name="Deshpande S."/>
            <person name="Wang X."/>
            <person name="Wu X."/>
            <person name="Mitros T."/>
            <person name="Triplett J."/>
            <person name="Yang X."/>
            <person name="Ye C.Y."/>
            <person name="Mauro-Herrera M."/>
            <person name="Wang L."/>
            <person name="Li P."/>
            <person name="Sharma M."/>
            <person name="Sharma R."/>
            <person name="Ronald P.C."/>
            <person name="Panaud O."/>
            <person name="Kellogg E.A."/>
            <person name="Brutnell T.P."/>
            <person name="Doust A.N."/>
            <person name="Tuskan G.A."/>
            <person name="Rokhsar D."/>
            <person name="Devos K.M."/>
        </authorList>
    </citation>
    <scope>NUCLEOTIDE SEQUENCE [LARGE SCALE GENOMIC DNA]</scope>
    <source>
        <strain evidence="2">cv. Yugu1</strain>
    </source>
</reference>
<evidence type="ECO:0000313" key="1">
    <source>
        <dbReference type="EnsemblPlants" id="KQL23881"/>
    </source>
</evidence>
<dbReference type="InParanoid" id="K3ZYB1"/>
<evidence type="ECO:0000313" key="2">
    <source>
        <dbReference type="Proteomes" id="UP000004995"/>
    </source>
</evidence>
<dbReference type="EMBL" id="AGNK02000958">
    <property type="status" value="NOT_ANNOTATED_CDS"/>
    <property type="molecule type" value="Genomic_DNA"/>
</dbReference>